<proteinExistence type="predicted"/>
<gene>
    <name evidence="1" type="ORF">D3P04_15945</name>
</gene>
<sequence>MRAVLGRASVEARRLAEDLTALDRTIGRAIQSAGADDLRDLQQADAIRQGLEGLSRFFATLAETTDPAIMCDPAQAIRNVPLRAQAQRLAQTLLQTDTPEDELWDQ</sequence>
<name>A0A418SR99_9RHOB</name>
<evidence type="ECO:0000313" key="1">
    <source>
        <dbReference type="EMBL" id="RJE83377.1"/>
    </source>
</evidence>
<reference evidence="2" key="1">
    <citation type="submission" date="2018-09" db="EMBL/GenBank/DDBJ databases">
        <title>Acidovorax cavernicola nov. sp. isolated from Gruta de las Maravillas (Aracena, Spain).</title>
        <authorList>
            <person name="Jurado V."/>
            <person name="Gutierrez-Patricio S."/>
            <person name="Gonzalez-Pimentel J.L."/>
            <person name="Miller A.Z."/>
            <person name="Laiz L."/>
            <person name="Saiz-Jimenez C."/>
        </authorList>
    </citation>
    <scope>NUCLEOTIDE SEQUENCE [LARGE SCALE GENOMIC DNA]</scope>
    <source>
        <strain evidence="2">1011MAR3C25</strain>
    </source>
</reference>
<protein>
    <submittedName>
        <fullName evidence="1">Uncharacterized protein</fullName>
    </submittedName>
</protein>
<evidence type="ECO:0000313" key="2">
    <source>
        <dbReference type="Proteomes" id="UP000284202"/>
    </source>
</evidence>
<accession>A0A418SR99</accession>
<dbReference type="EMBL" id="QZCG01000011">
    <property type="protein sequence ID" value="RJE83377.1"/>
    <property type="molecule type" value="Genomic_DNA"/>
</dbReference>
<dbReference type="Proteomes" id="UP000284202">
    <property type="component" value="Unassembled WGS sequence"/>
</dbReference>
<dbReference type="AlphaFoldDB" id="A0A418SR99"/>
<keyword evidence="2" id="KW-1185">Reference proteome</keyword>
<organism evidence="1 2">
    <name type="scientific">Paracoccus onubensis</name>
    <dbReference type="NCBI Taxonomy" id="1675788"/>
    <lineage>
        <taxon>Bacteria</taxon>
        <taxon>Pseudomonadati</taxon>
        <taxon>Pseudomonadota</taxon>
        <taxon>Alphaproteobacteria</taxon>
        <taxon>Rhodobacterales</taxon>
        <taxon>Paracoccaceae</taxon>
        <taxon>Paracoccus</taxon>
    </lineage>
</organism>
<comment type="caution">
    <text evidence="1">The sequence shown here is derived from an EMBL/GenBank/DDBJ whole genome shotgun (WGS) entry which is preliminary data.</text>
</comment>